<keyword evidence="2" id="KW-0812">Transmembrane</keyword>
<accession>A0A0K0DZF8</accession>
<reference evidence="4" key="1">
    <citation type="submission" date="2015-08" db="UniProtKB">
        <authorList>
            <consortium name="WormBaseParasite"/>
        </authorList>
    </citation>
    <scope>IDENTIFICATION</scope>
</reference>
<dbReference type="WBParaSite" id="SSTP_0000262000.1">
    <property type="protein sequence ID" value="SSTP_0000262000.1"/>
    <property type="gene ID" value="SSTP_0000262000"/>
</dbReference>
<feature type="region of interest" description="Disordered" evidence="1">
    <location>
        <begin position="129"/>
        <end position="150"/>
    </location>
</feature>
<evidence type="ECO:0000256" key="1">
    <source>
        <dbReference type="SAM" id="MobiDB-lite"/>
    </source>
</evidence>
<dbReference type="Proteomes" id="UP000035681">
    <property type="component" value="Unplaced"/>
</dbReference>
<protein>
    <submittedName>
        <fullName evidence="4 5">CX domain-containing protein</fullName>
    </submittedName>
</protein>
<proteinExistence type="predicted"/>
<keyword evidence="2" id="KW-1133">Transmembrane helix</keyword>
<feature type="compositionally biased region" description="Low complexity" evidence="1">
    <location>
        <begin position="135"/>
        <end position="150"/>
    </location>
</feature>
<dbReference type="WBParaSite" id="TCONS_00014738.p1">
    <property type="protein sequence ID" value="TCONS_00014738.p1"/>
    <property type="gene ID" value="XLOC_009959"/>
</dbReference>
<evidence type="ECO:0000313" key="4">
    <source>
        <dbReference type="WBParaSite" id="SSTP_0000262000.1"/>
    </source>
</evidence>
<organism evidence="4">
    <name type="scientific">Strongyloides stercoralis</name>
    <name type="common">Threadworm</name>
    <dbReference type="NCBI Taxonomy" id="6248"/>
    <lineage>
        <taxon>Eukaryota</taxon>
        <taxon>Metazoa</taxon>
        <taxon>Ecdysozoa</taxon>
        <taxon>Nematoda</taxon>
        <taxon>Chromadorea</taxon>
        <taxon>Rhabditida</taxon>
        <taxon>Tylenchina</taxon>
        <taxon>Panagrolaimomorpha</taxon>
        <taxon>Strongyloidoidea</taxon>
        <taxon>Strongyloididae</taxon>
        <taxon>Strongyloides</taxon>
    </lineage>
</organism>
<evidence type="ECO:0000313" key="5">
    <source>
        <dbReference type="WBParaSite" id="TCONS_00014738.p1"/>
    </source>
</evidence>
<name>A0A0K0DZF8_STRER</name>
<keyword evidence="3" id="KW-1185">Reference proteome</keyword>
<sequence length="169" mass="18997">MSRWDALPGNNNQNYVILGDVSTTSPSPTTTINIKQYMGEQIHSSYSAYDNQWICQYKNLISDSPISYLCEVGCCPNGCCTASEIIETSTTGYALGLLIIFILVIIVALILILSLYIYNRYTDKQMRKKYPEPSLPSSNSSQISAPSSSSYYGHETIYPNYPQKMKNHY</sequence>
<dbReference type="AlphaFoldDB" id="A0A0K0DZF8"/>
<evidence type="ECO:0000256" key="2">
    <source>
        <dbReference type="SAM" id="Phobius"/>
    </source>
</evidence>
<keyword evidence="2" id="KW-0472">Membrane</keyword>
<feature type="transmembrane region" description="Helical" evidence="2">
    <location>
        <begin position="93"/>
        <end position="118"/>
    </location>
</feature>
<evidence type="ECO:0000313" key="3">
    <source>
        <dbReference type="Proteomes" id="UP000035681"/>
    </source>
</evidence>